<dbReference type="RefSeq" id="XP_022829660.1">
    <property type="nucleotide sequence ID" value="XM_022973892.1"/>
</dbReference>
<dbReference type="AlphaFoldDB" id="A0A9J7EF26"/>
<protein>
    <submittedName>
        <fullName evidence="4">Myosin heavy chain, striated muscle-like isoform X1</fullName>
    </submittedName>
</protein>
<name>A0A9J7EF26_SPOLT</name>
<gene>
    <name evidence="4" type="primary">LOC111358665</name>
</gene>
<dbReference type="KEGG" id="sliu:111358665"/>
<feature type="compositionally biased region" description="Polar residues" evidence="2">
    <location>
        <begin position="43"/>
        <end position="57"/>
    </location>
</feature>
<evidence type="ECO:0000313" key="3">
    <source>
        <dbReference type="Proteomes" id="UP000301870"/>
    </source>
</evidence>
<feature type="coiled-coil region" evidence="1">
    <location>
        <begin position="751"/>
        <end position="961"/>
    </location>
</feature>
<evidence type="ECO:0000256" key="1">
    <source>
        <dbReference type="SAM" id="Coils"/>
    </source>
</evidence>
<dbReference type="OrthoDB" id="8197438at2759"/>
<feature type="region of interest" description="Disordered" evidence="2">
    <location>
        <begin position="1"/>
        <end position="58"/>
    </location>
</feature>
<feature type="compositionally biased region" description="Polar residues" evidence="2">
    <location>
        <begin position="183"/>
        <end position="200"/>
    </location>
</feature>
<feature type="region of interest" description="Disordered" evidence="2">
    <location>
        <begin position="140"/>
        <end position="263"/>
    </location>
</feature>
<sequence length="1005" mass="114128">MTTAAKSQKDKPFGTTPRLMPRPTAASAARAARNATNRNLSLPTQRQSPTRNPNCTKGRTPLVQRALKSDSRTDVKTNGVLDCELLENQNVTVPPPVEAEPSYIIENTPIMIIEETSEDQTVYDGSVVNLQDINENCPLEIKNNDGNPHDVQQQRMDDSNESQLSLSRKNVLPESRSRPHTPALNNRPQTPRSLQSSRPQTPRMPSRPTTPAHPVQRLCTSTSRPNTPQRLPTPTRPKTPSLNVPPSSRVLSPASMCSPSRTFKEDDDIKSAFLAKQRQFHRMKKELDLKQQAVLELFDNLRGLRERMTQEGVSGCGEGLQLQELVVFNVADWTSDEIAQLCRDAIASATTDGAVELINTTLPIDECALAELDSNVTNVPTCFADLCLQAFTARQEIIDWVKELIERSESGNDEVLQRIARYNAQGLELCESLRDLKSRADDAVNTVSNLSKKACRERSALVAVGESLVREIARLRQDLETRTAAIIELQETTRIETERNNSVEEMRRELEEEKAAKIATKEKLAATEVQVRQTRMRISKMDRQLREAEASIASLTGTVKTLEDQSRQREVQLEARARKLKESLKTGEVTSSQLAQQRDSLQTEIQELKQQIEALTAQNKSTIHDLTNQLKEFKNNFEEQRKISQKEIELKEAAEAALSESRNNVEELKAKITELENNRPNPDLPTEREIDLWSELHAIKDILRVTEDEVTSCKREKVRFLETLTKITESDNKVGMQQKLAAELLSKEEILGKMQIQIRDLTKNIKLNEQKVIQYEQYVRDLQAHNRAVANCQEAPNGISYQDLQQEIMNLRMGLLEAVHRNEELSELLVQKEQQLEQQDKTSRAQARVIKVREELINMLKNKETEQSRELAALQQDLEHRMKIVDEVNKQIAAKAEEIQELFATLENKQQQIHRLEKIVLALEEQQRRAQAQRTRHEEKIAALEHELAASGNRRERANLKRPAEHGNNGKSQQSPALQGGGFGSVRDVFRLMMTIMMIYLLQKY</sequence>
<feature type="compositionally biased region" description="Low complexity" evidence="2">
    <location>
        <begin position="24"/>
        <end position="42"/>
    </location>
</feature>
<dbReference type="GeneID" id="111358665"/>
<accession>A0A9J7EF26</accession>
<feature type="compositionally biased region" description="Polar residues" evidence="2">
    <location>
        <begin position="218"/>
        <end position="261"/>
    </location>
</feature>
<keyword evidence="3" id="KW-1185">Reference proteome</keyword>
<dbReference type="PANTHER" id="PTHR23159">
    <property type="entry name" value="CENTROSOMAL PROTEIN 2"/>
    <property type="match status" value="1"/>
</dbReference>
<keyword evidence="1" id="KW-0175">Coiled coil</keyword>
<feature type="coiled-coil region" evidence="1">
    <location>
        <begin position="591"/>
        <end position="678"/>
    </location>
</feature>
<feature type="compositionally biased region" description="Polar residues" evidence="2">
    <location>
        <begin position="144"/>
        <end position="154"/>
    </location>
</feature>
<evidence type="ECO:0000256" key="2">
    <source>
        <dbReference type="SAM" id="MobiDB-lite"/>
    </source>
</evidence>
<proteinExistence type="predicted"/>
<dbReference type="PANTHER" id="PTHR23159:SF31">
    <property type="entry name" value="CENTROSOME-ASSOCIATED PROTEIN CEP250 ISOFORM X1"/>
    <property type="match status" value="1"/>
</dbReference>
<organism evidence="3 4">
    <name type="scientific">Spodoptera litura</name>
    <name type="common">Asian cotton leafworm</name>
    <dbReference type="NCBI Taxonomy" id="69820"/>
    <lineage>
        <taxon>Eukaryota</taxon>
        <taxon>Metazoa</taxon>
        <taxon>Ecdysozoa</taxon>
        <taxon>Arthropoda</taxon>
        <taxon>Hexapoda</taxon>
        <taxon>Insecta</taxon>
        <taxon>Pterygota</taxon>
        <taxon>Neoptera</taxon>
        <taxon>Endopterygota</taxon>
        <taxon>Lepidoptera</taxon>
        <taxon>Glossata</taxon>
        <taxon>Ditrysia</taxon>
        <taxon>Noctuoidea</taxon>
        <taxon>Noctuidae</taxon>
        <taxon>Amphipyrinae</taxon>
        <taxon>Spodoptera</taxon>
    </lineage>
</organism>
<dbReference type="Proteomes" id="UP000301870">
    <property type="component" value="Chromosome 27"/>
</dbReference>
<reference evidence="4" key="1">
    <citation type="submission" date="2025-08" db="UniProtKB">
        <authorList>
            <consortium name="RefSeq"/>
        </authorList>
    </citation>
    <scope>IDENTIFICATION</scope>
    <source>
        <strain evidence="4">Ishihara</strain>
        <tissue evidence="4">Whole body</tissue>
    </source>
</reference>
<evidence type="ECO:0000313" key="4">
    <source>
        <dbReference type="RefSeq" id="XP_022829660.1"/>
    </source>
</evidence>
<feature type="coiled-coil region" evidence="1">
    <location>
        <begin position="433"/>
        <end position="565"/>
    </location>
</feature>